<feature type="chain" id="PRO_5043684148" description="Galactose oxidase" evidence="1">
    <location>
        <begin position="16"/>
        <end position="86"/>
    </location>
</feature>
<accession>A0AAU9J2R8</accession>
<proteinExistence type="predicted"/>
<dbReference type="Gene3D" id="2.120.10.80">
    <property type="entry name" value="Kelch-type beta propeller"/>
    <property type="match status" value="1"/>
</dbReference>
<name>A0AAU9J2R8_9CILI</name>
<dbReference type="InterPro" id="IPR015915">
    <property type="entry name" value="Kelch-typ_b-propeller"/>
</dbReference>
<dbReference type="InterPro" id="IPR011043">
    <property type="entry name" value="Gal_Oxase/kelch_b-propeller"/>
</dbReference>
<evidence type="ECO:0000313" key="2">
    <source>
        <dbReference type="EMBL" id="CAG9320026.1"/>
    </source>
</evidence>
<dbReference type="SUPFAM" id="SSF50965">
    <property type="entry name" value="Galactose oxidase, central domain"/>
    <property type="match status" value="1"/>
</dbReference>
<comment type="caution">
    <text evidence="2">The sequence shown here is derived from an EMBL/GenBank/DDBJ whole genome shotgun (WGS) entry which is preliminary data.</text>
</comment>
<dbReference type="EMBL" id="CAJZBQ010000024">
    <property type="protein sequence ID" value="CAG9320026.1"/>
    <property type="molecule type" value="Genomic_DNA"/>
</dbReference>
<organism evidence="2 3">
    <name type="scientific">Blepharisma stoltei</name>
    <dbReference type="NCBI Taxonomy" id="1481888"/>
    <lineage>
        <taxon>Eukaryota</taxon>
        <taxon>Sar</taxon>
        <taxon>Alveolata</taxon>
        <taxon>Ciliophora</taxon>
        <taxon>Postciliodesmatophora</taxon>
        <taxon>Heterotrichea</taxon>
        <taxon>Heterotrichida</taxon>
        <taxon>Blepharismidae</taxon>
        <taxon>Blepharisma</taxon>
    </lineage>
</organism>
<evidence type="ECO:0008006" key="4">
    <source>
        <dbReference type="Google" id="ProtNLM"/>
    </source>
</evidence>
<keyword evidence="3" id="KW-1185">Reference proteome</keyword>
<feature type="signal peptide" evidence="1">
    <location>
        <begin position="1"/>
        <end position="15"/>
    </location>
</feature>
<protein>
    <recommendedName>
        <fullName evidence="4">Galactose oxidase</fullName>
    </recommendedName>
</protein>
<gene>
    <name evidence="2" type="ORF">BSTOLATCC_MIC25266</name>
</gene>
<dbReference type="AlphaFoldDB" id="A0AAU9J2R8"/>
<reference evidence="2" key="1">
    <citation type="submission" date="2021-09" db="EMBL/GenBank/DDBJ databases">
        <authorList>
            <consortium name="AG Swart"/>
            <person name="Singh M."/>
            <person name="Singh A."/>
            <person name="Seah K."/>
            <person name="Emmerich C."/>
        </authorList>
    </citation>
    <scope>NUCLEOTIDE SEQUENCE</scope>
    <source>
        <strain evidence="2">ATCC30299</strain>
    </source>
</reference>
<evidence type="ECO:0000313" key="3">
    <source>
        <dbReference type="Proteomes" id="UP001162131"/>
    </source>
</evidence>
<sequence length="86" mass="10065">MMILHFLLLFPTISASLNFTRLPYTNPPPPARCYNAMDYDPVTNSLIIFGGIKSNTELYRDIWQFELNTKLWNMLETTSSYYLGMF</sequence>
<keyword evidence="1" id="KW-0732">Signal</keyword>
<dbReference type="Proteomes" id="UP001162131">
    <property type="component" value="Unassembled WGS sequence"/>
</dbReference>
<evidence type="ECO:0000256" key="1">
    <source>
        <dbReference type="SAM" id="SignalP"/>
    </source>
</evidence>